<evidence type="ECO:0000256" key="8">
    <source>
        <dbReference type="ARBA" id="ARBA00023146"/>
    </source>
</evidence>
<dbReference type="Gene3D" id="1.10.240.10">
    <property type="entry name" value="Tyrosyl-Transfer RNA Synthetase"/>
    <property type="match status" value="1"/>
</dbReference>
<dbReference type="PANTHER" id="PTHR43766">
    <property type="entry name" value="TRYPTOPHAN--TRNA LIGASE, MITOCHONDRIAL"/>
    <property type="match status" value="1"/>
</dbReference>
<dbReference type="GO" id="GO:0005759">
    <property type="term" value="C:mitochondrial matrix"/>
    <property type="evidence" value="ECO:0007669"/>
    <property type="project" value="UniProtKB-SubCell"/>
</dbReference>
<evidence type="ECO:0000256" key="3">
    <source>
        <dbReference type="ARBA" id="ARBA00013161"/>
    </source>
</evidence>
<comment type="similarity">
    <text evidence="2 12">Belongs to the class-I aminoacyl-tRNA synthetase family.</text>
</comment>
<dbReference type="NCBIfam" id="TIGR00233">
    <property type="entry name" value="trpS"/>
    <property type="match status" value="1"/>
</dbReference>
<comment type="catalytic activity">
    <reaction evidence="10">
        <text>tRNA(Trp) + L-tryptophan + ATP = L-tryptophyl-tRNA(Trp) + AMP + diphosphate + H(+)</text>
        <dbReference type="Rhea" id="RHEA:24080"/>
        <dbReference type="Rhea" id="RHEA-COMP:9671"/>
        <dbReference type="Rhea" id="RHEA-COMP:9705"/>
        <dbReference type="ChEBI" id="CHEBI:15378"/>
        <dbReference type="ChEBI" id="CHEBI:30616"/>
        <dbReference type="ChEBI" id="CHEBI:33019"/>
        <dbReference type="ChEBI" id="CHEBI:57912"/>
        <dbReference type="ChEBI" id="CHEBI:78442"/>
        <dbReference type="ChEBI" id="CHEBI:78535"/>
        <dbReference type="ChEBI" id="CHEBI:456215"/>
        <dbReference type="EC" id="6.1.1.2"/>
    </reaction>
</comment>
<keyword evidence="6 12" id="KW-0067">ATP-binding</keyword>
<keyword evidence="4 12" id="KW-0436">Ligase</keyword>
<keyword evidence="7 12" id="KW-0648">Protein biosynthesis</keyword>
<dbReference type="InterPro" id="IPR014729">
    <property type="entry name" value="Rossmann-like_a/b/a_fold"/>
</dbReference>
<evidence type="ECO:0000256" key="11">
    <source>
        <dbReference type="ARBA" id="ARBA00069760"/>
    </source>
</evidence>
<evidence type="ECO:0000256" key="2">
    <source>
        <dbReference type="ARBA" id="ARBA00005594"/>
    </source>
</evidence>
<evidence type="ECO:0000256" key="1">
    <source>
        <dbReference type="ARBA" id="ARBA00004305"/>
    </source>
</evidence>
<dbReference type="FunFam" id="1.10.240.10:FF:000002">
    <property type="entry name" value="Tryptophan--tRNA ligase"/>
    <property type="match status" value="1"/>
</dbReference>
<dbReference type="OrthoDB" id="15808at2759"/>
<dbReference type="InterPro" id="IPR002305">
    <property type="entry name" value="aa-tRNA-synth_Ic"/>
</dbReference>
<evidence type="ECO:0000256" key="9">
    <source>
        <dbReference type="ARBA" id="ARBA00030268"/>
    </source>
</evidence>
<dbReference type="CDD" id="cd00806">
    <property type="entry name" value="TrpRS_core"/>
    <property type="match status" value="1"/>
</dbReference>
<dbReference type="Gene3D" id="3.40.50.620">
    <property type="entry name" value="HUPs"/>
    <property type="match status" value="1"/>
</dbReference>
<gene>
    <name evidence="13" type="ORF">Kpol_526p39</name>
</gene>
<dbReference type="InterPro" id="IPR024109">
    <property type="entry name" value="Trp-tRNA-ligase_bac-type"/>
</dbReference>
<dbReference type="RefSeq" id="XP_001644644.1">
    <property type="nucleotide sequence ID" value="XM_001644594.1"/>
</dbReference>
<dbReference type="STRING" id="436907.A7TLU4"/>
<dbReference type="PhylomeDB" id="A7TLU4"/>
<dbReference type="OMA" id="PNHIRIE"/>
<evidence type="ECO:0000256" key="6">
    <source>
        <dbReference type="ARBA" id="ARBA00022840"/>
    </source>
</evidence>
<dbReference type="SUPFAM" id="SSF52374">
    <property type="entry name" value="Nucleotidylyl transferase"/>
    <property type="match status" value="1"/>
</dbReference>
<dbReference type="GO" id="GO:0004830">
    <property type="term" value="F:tryptophan-tRNA ligase activity"/>
    <property type="evidence" value="ECO:0007669"/>
    <property type="project" value="UniProtKB-EC"/>
</dbReference>
<dbReference type="InterPro" id="IPR002306">
    <property type="entry name" value="Trp-tRNA-ligase"/>
</dbReference>
<dbReference type="FunCoup" id="A7TLU4">
    <property type="interactions" value="442"/>
</dbReference>
<dbReference type="GO" id="GO:0070183">
    <property type="term" value="P:mitochondrial tryptophanyl-tRNA aminoacylation"/>
    <property type="evidence" value="ECO:0007669"/>
    <property type="project" value="EnsemblFungi"/>
</dbReference>
<evidence type="ECO:0000256" key="5">
    <source>
        <dbReference type="ARBA" id="ARBA00022741"/>
    </source>
</evidence>
<evidence type="ECO:0000256" key="12">
    <source>
        <dbReference type="RuleBase" id="RU363036"/>
    </source>
</evidence>
<dbReference type="PANTHER" id="PTHR43766:SF1">
    <property type="entry name" value="TRYPTOPHAN--TRNA LIGASE, MITOCHONDRIAL"/>
    <property type="match status" value="1"/>
</dbReference>
<evidence type="ECO:0000313" key="13">
    <source>
        <dbReference type="EMBL" id="EDO16786.1"/>
    </source>
</evidence>
<dbReference type="eggNOG" id="KOG2713">
    <property type="taxonomic scope" value="Eukaryota"/>
</dbReference>
<evidence type="ECO:0000256" key="10">
    <source>
        <dbReference type="ARBA" id="ARBA00049929"/>
    </source>
</evidence>
<dbReference type="EC" id="6.1.1.2" evidence="3"/>
<dbReference type="GO" id="GO:0005524">
    <property type="term" value="F:ATP binding"/>
    <property type="evidence" value="ECO:0007669"/>
    <property type="project" value="UniProtKB-KW"/>
</dbReference>
<dbReference type="KEGG" id="vpo:Kpol_526p39"/>
<dbReference type="AlphaFoldDB" id="A7TLU4"/>
<comment type="subcellular location">
    <subcellularLocation>
        <location evidence="1">Mitochondrion matrix</location>
    </subcellularLocation>
</comment>
<dbReference type="InParanoid" id="A7TLU4"/>
<dbReference type="Proteomes" id="UP000000267">
    <property type="component" value="Unassembled WGS sequence"/>
</dbReference>
<evidence type="ECO:0000313" key="14">
    <source>
        <dbReference type="Proteomes" id="UP000000267"/>
    </source>
</evidence>
<evidence type="ECO:0000256" key="7">
    <source>
        <dbReference type="ARBA" id="ARBA00022917"/>
    </source>
</evidence>
<accession>A7TLU4</accession>
<dbReference type="EMBL" id="DS480417">
    <property type="protein sequence ID" value="EDO16786.1"/>
    <property type="molecule type" value="Genomic_DNA"/>
</dbReference>
<dbReference type="PRINTS" id="PR01039">
    <property type="entry name" value="TRNASYNTHTRP"/>
</dbReference>
<keyword evidence="5 12" id="KW-0547">Nucleotide-binding</keyword>
<keyword evidence="8 12" id="KW-0030">Aminoacyl-tRNA synthetase</keyword>
<dbReference type="InterPro" id="IPR001412">
    <property type="entry name" value="aa-tRNA-synth_I_CS"/>
</dbReference>
<dbReference type="PROSITE" id="PS00178">
    <property type="entry name" value="AA_TRNA_LIGASE_I"/>
    <property type="match status" value="1"/>
</dbReference>
<evidence type="ECO:0000256" key="4">
    <source>
        <dbReference type="ARBA" id="ARBA00022598"/>
    </source>
</evidence>
<reference evidence="13 14" key="1">
    <citation type="journal article" date="2007" name="Proc. Natl. Acad. Sci. U.S.A.">
        <title>Independent sorting-out of thousands of duplicated gene pairs in two yeast species descended from a whole-genome duplication.</title>
        <authorList>
            <person name="Scannell D.R."/>
            <person name="Frank A.C."/>
            <person name="Conant G.C."/>
            <person name="Byrne K.P."/>
            <person name="Woolfit M."/>
            <person name="Wolfe K.H."/>
        </authorList>
    </citation>
    <scope>NUCLEOTIDE SEQUENCE [LARGE SCALE GENOMIC DNA]</scope>
    <source>
        <strain evidence="14">ATCC 22028 / DSM 70294 / BCRC 21397 / CBS 2163 / NBRC 10782 / NRRL Y-8283 / UCD 57-17</strain>
    </source>
</reference>
<keyword evidence="14" id="KW-1185">Reference proteome</keyword>
<dbReference type="Pfam" id="PF00579">
    <property type="entry name" value="tRNA-synt_1b"/>
    <property type="match status" value="1"/>
</dbReference>
<dbReference type="InterPro" id="IPR050203">
    <property type="entry name" value="Trp-tRNA_synthetase"/>
</dbReference>
<protein>
    <recommendedName>
        <fullName evidence="11">Tryptophan--tRNA ligase, mitochondrial</fullName>
        <ecNumber evidence="3">6.1.1.2</ecNumber>
    </recommendedName>
    <alternativeName>
        <fullName evidence="9">Tryptophanyl-tRNA synthetase</fullName>
    </alternativeName>
</protein>
<proteinExistence type="inferred from homology"/>
<sequence>MMLRRSIPRLLVHKRFSSASAGTIQQLNAKLSPKDIPDEATVFSMIQPTGKFHLGNYLGATRAWKDLSDLQKGNQKIIFGVADLHAITIPKPDAAEFRRFRKEAIASILSVGIDPSKVSVMYQSQIPEHSQLHWLLSTFASMGSLNRMNQWKSKSNIKEVDNETIGKVKLGLFSYPVLQAADILLYRSTHVPVGDDQAQHLELTRTLAEQFNNTYNVDFFPIPTTVFTPTSKILSLNSPDKKMSKSDPNQQSVIYLTDEPDVIKTKVKKAVTDSISESFNYDPIKRPGLSNLMNIVSGIQRAPIDVVESEFQKFNNYRDVKNYVSEVIIEDLKGPREEYKKLIQDEAYLDKIINEGQGRARDLANKNVNEIMKIMGFN</sequence>
<name>A7TLU4_VANPO</name>
<dbReference type="GeneID" id="5544945"/>
<dbReference type="HAMAP" id="MF_00140_B">
    <property type="entry name" value="Trp_tRNA_synth_B"/>
    <property type="match status" value="1"/>
</dbReference>
<dbReference type="FunFam" id="3.40.50.620:FF:000082">
    <property type="entry name" value="MSW1p Mitochondrial tryptophanyl-tRNA synthetase"/>
    <property type="match status" value="1"/>
</dbReference>
<dbReference type="HOGENOM" id="CLU_029244_1_3_1"/>
<organism evidence="14">
    <name type="scientific">Vanderwaltozyma polyspora (strain ATCC 22028 / DSM 70294 / BCRC 21397 / CBS 2163 / NBRC 10782 / NRRL Y-8283 / UCD 57-17)</name>
    <name type="common">Kluyveromyces polysporus</name>
    <dbReference type="NCBI Taxonomy" id="436907"/>
    <lineage>
        <taxon>Eukaryota</taxon>
        <taxon>Fungi</taxon>
        <taxon>Dikarya</taxon>
        <taxon>Ascomycota</taxon>
        <taxon>Saccharomycotina</taxon>
        <taxon>Saccharomycetes</taxon>
        <taxon>Saccharomycetales</taxon>
        <taxon>Saccharomycetaceae</taxon>
        <taxon>Vanderwaltozyma</taxon>
    </lineage>
</organism>